<name>A0A167CE96_9BACL</name>
<evidence type="ECO:0000256" key="1">
    <source>
        <dbReference type="ARBA" id="ARBA00004196"/>
    </source>
</evidence>
<dbReference type="KEGG" id="pcx:LPB68_05900"/>
<dbReference type="AlphaFoldDB" id="A0A167CE96"/>
<evidence type="ECO:0000259" key="4">
    <source>
        <dbReference type="Pfam" id="PF13407"/>
    </source>
</evidence>
<accession>A0A167CE96</accession>
<dbReference type="PANTHER" id="PTHR46847:SF1">
    <property type="entry name" value="D-ALLOSE-BINDING PERIPLASMIC PROTEIN-RELATED"/>
    <property type="match status" value="1"/>
</dbReference>
<dbReference type="PANTHER" id="PTHR46847">
    <property type="entry name" value="D-ALLOSE-BINDING PERIPLASMIC PROTEIN-RELATED"/>
    <property type="match status" value="1"/>
</dbReference>
<dbReference type="GO" id="GO:0030246">
    <property type="term" value="F:carbohydrate binding"/>
    <property type="evidence" value="ECO:0007669"/>
    <property type="project" value="UniProtKB-ARBA"/>
</dbReference>
<dbReference type="InterPro" id="IPR028082">
    <property type="entry name" value="Peripla_BP_I"/>
</dbReference>
<evidence type="ECO:0000256" key="2">
    <source>
        <dbReference type="ARBA" id="ARBA00007639"/>
    </source>
</evidence>
<organism evidence="5 6">
    <name type="scientific">Paenibacillus crassostreae</name>
    <dbReference type="NCBI Taxonomy" id="1763538"/>
    <lineage>
        <taxon>Bacteria</taxon>
        <taxon>Bacillati</taxon>
        <taxon>Bacillota</taxon>
        <taxon>Bacilli</taxon>
        <taxon>Bacillales</taxon>
        <taxon>Paenibacillaceae</taxon>
        <taxon>Paenibacillus</taxon>
    </lineage>
</organism>
<comment type="similarity">
    <text evidence="2">Belongs to the bacterial solute-binding protein 2 family.</text>
</comment>
<dbReference type="Gene3D" id="3.40.50.2300">
    <property type="match status" value="2"/>
</dbReference>
<dbReference type="CDD" id="cd06314">
    <property type="entry name" value="PBP1_tmGBP"/>
    <property type="match status" value="1"/>
</dbReference>
<gene>
    <name evidence="5" type="ORF">PNBC_14390</name>
</gene>
<dbReference type="GO" id="GO:0030313">
    <property type="term" value="C:cell envelope"/>
    <property type="evidence" value="ECO:0007669"/>
    <property type="project" value="UniProtKB-SubCell"/>
</dbReference>
<dbReference type="EMBL" id="LSFN01000026">
    <property type="protein sequence ID" value="OAB73096.1"/>
    <property type="molecule type" value="Genomic_DNA"/>
</dbReference>
<comment type="caution">
    <text evidence="5">The sequence shown here is derived from an EMBL/GenBank/DDBJ whole genome shotgun (WGS) entry which is preliminary data.</text>
</comment>
<dbReference type="InterPro" id="IPR025997">
    <property type="entry name" value="SBP_2_dom"/>
</dbReference>
<dbReference type="OrthoDB" id="6196975at2"/>
<reference evidence="5 6" key="1">
    <citation type="submission" date="2016-02" db="EMBL/GenBank/DDBJ databases">
        <title>Paenibacillus sp. LPB0068, isolated from Crassostrea gigas.</title>
        <authorList>
            <person name="Shin S.-K."/>
            <person name="Yi H."/>
        </authorList>
    </citation>
    <scope>NUCLEOTIDE SEQUENCE [LARGE SCALE GENOMIC DNA]</scope>
    <source>
        <strain evidence="5 6">LPB0068</strain>
    </source>
</reference>
<dbReference type="Proteomes" id="UP000077134">
    <property type="component" value="Unassembled WGS sequence"/>
</dbReference>
<evidence type="ECO:0000256" key="3">
    <source>
        <dbReference type="ARBA" id="ARBA00022729"/>
    </source>
</evidence>
<dbReference type="SUPFAM" id="SSF53822">
    <property type="entry name" value="Periplasmic binding protein-like I"/>
    <property type="match status" value="1"/>
</dbReference>
<proteinExistence type="inferred from homology"/>
<evidence type="ECO:0000313" key="6">
    <source>
        <dbReference type="Proteomes" id="UP000077134"/>
    </source>
</evidence>
<comment type="subcellular location">
    <subcellularLocation>
        <location evidence="1">Cell envelope</location>
    </subcellularLocation>
</comment>
<evidence type="ECO:0000313" key="5">
    <source>
        <dbReference type="EMBL" id="OAB73096.1"/>
    </source>
</evidence>
<keyword evidence="6" id="KW-1185">Reference proteome</keyword>
<protein>
    <submittedName>
        <fullName evidence="5">Sugar ABC transporter substrate-binding protein</fullName>
    </submittedName>
</protein>
<sequence>MRWMIVDKKWMSCVVVLFLFLAYEFIGFAHQSGKMGSIVQELHGHPGNLGHRYHIVLIEQERYHPYWEMVEKGAEKAAERYGIDIEFTGPVRNNMDEQINLLEKAIAARVDAIIVQGLNGERFTPVIDKAVQRGIPVVTIDTDAPASRRLAYVGTDNEAAGESLGRLVVETTGGSGKIGVIIGSELAENQLQRLQGLKNIVEQYEDLTIVDVRSSNISHMEAIQQAAEMMRMHPDINIMVGTSATDALGVLQATKSLERDFPTIIGFDNQEETLTAILRGEIKATVAQQPFLMGDTAVRLLHEHFQGKDLRSEYYTEVMVLDKHNAQKGGGL</sequence>
<dbReference type="STRING" id="1763538.LPB68_05900"/>
<dbReference type="Pfam" id="PF13407">
    <property type="entry name" value="Peripla_BP_4"/>
    <property type="match status" value="1"/>
</dbReference>
<feature type="domain" description="Periplasmic binding protein" evidence="4">
    <location>
        <begin position="61"/>
        <end position="308"/>
    </location>
</feature>
<keyword evidence="3" id="KW-0732">Signal</keyword>